<name>A0A0S3UFT0_9CAUD</name>
<proteinExistence type="predicted"/>
<dbReference type="KEGG" id="vg:40080238"/>
<dbReference type="GeneID" id="40080238"/>
<dbReference type="Proteomes" id="UP000221614">
    <property type="component" value="Segment"/>
</dbReference>
<accession>A0A0S3UFT0</accession>
<sequence length="132" mass="14825">MGSHVAMAHYLDPITGEKHNEHILLDTQLKDRLPDHPVAIGFELNDEHKKLHADGYIALVAIDRAKSRGTRPQDVYRLGTHMHVRREALKHILNINDADLALPLIWVDVEVIDTIKAMAGIEEENASAEEAE</sequence>
<keyword evidence="2" id="KW-1185">Reference proteome</keyword>
<dbReference type="EMBL" id="LC102729">
    <property type="protein sequence ID" value="BAU16372.1"/>
    <property type="molecule type" value="Genomic_DNA"/>
</dbReference>
<protein>
    <submittedName>
        <fullName evidence="1">Uncharacterized protein</fullName>
    </submittedName>
</protein>
<dbReference type="RefSeq" id="YP_009604344.1">
    <property type="nucleotide sequence ID" value="NC_041964.1"/>
</dbReference>
<reference evidence="1" key="1">
    <citation type="journal article" date="2016" name="Genome Announc.">
        <title>Complete Genome Sequences of Broad-Host-Range Pseudomonas aeruginosa Bacteriophages phiR18 and phiS12-1.</title>
        <authorList>
            <person name="Furusawa T."/>
            <person name="Iwano H."/>
            <person name="Higuchi H."/>
            <person name="Usui M."/>
            <person name="Maruyama F."/>
            <person name="Nakagawa I."/>
            <person name="Yokota H."/>
            <person name="Tamura Y."/>
        </authorList>
    </citation>
    <scope>NUCLEOTIDE SEQUENCE [LARGE SCALE GENOMIC DNA]</scope>
</reference>
<evidence type="ECO:0000313" key="1">
    <source>
        <dbReference type="EMBL" id="BAU16372.1"/>
    </source>
</evidence>
<evidence type="ECO:0000313" key="2">
    <source>
        <dbReference type="Proteomes" id="UP000221614"/>
    </source>
</evidence>
<organism evidence="1 2">
    <name type="scientific">Pseudomonas phage phiR18</name>
    <dbReference type="NCBI Taxonomy" id="1752027"/>
    <lineage>
        <taxon>Viruses</taxon>
        <taxon>Duplodnaviria</taxon>
        <taxon>Heunggongvirae</taxon>
        <taxon>Uroviricota</taxon>
        <taxon>Caudoviricetes</taxon>
        <taxon>Kochitakasuvirus</taxon>
        <taxon>Kochitakasuvirus R18</taxon>
    </lineage>
</organism>